<dbReference type="GO" id="GO:0016020">
    <property type="term" value="C:membrane"/>
    <property type="evidence" value="ECO:0007669"/>
    <property type="project" value="TreeGrafter"/>
</dbReference>
<proteinExistence type="predicted"/>
<dbReference type="InterPro" id="IPR011330">
    <property type="entry name" value="Glyco_hydro/deAcase_b/a-brl"/>
</dbReference>
<evidence type="ECO:0000313" key="5">
    <source>
        <dbReference type="Proteomes" id="UP000183997"/>
    </source>
</evidence>
<dbReference type="PANTHER" id="PTHR10587:SF133">
    <property type="entry name" value="CHITIN DEACETYLASE 1-RELATED"/>
    <property type="match status" value="1"/>
</dbReference>
<feature type="domain" description="NodB homology" evidence="3">
    <location>
        <begin position="58"/>
        <end position="239"/>
    </location>
</feature>
<dbReference type="AlphaFoldDB" id="A0A1M6V4U5"/>
<dbReference type="GO" id="GO:0046872">
    <property type="term" value="F:metal ion binding"/>
    <property type="evidence" value="ECO:0007669"/>
    <property type="project" value="UniProtKB-KW"/>
</dbReference>
<keyword evidence="2" id="KW-0378">Hydrolase</keyword>
<sequence>MVLYLAKRTIKAIIISILVLGLVAIATSYTTTTVAKRAPVEDWLRNGQVVKQVSTAKKLVALTFDDGPSNLFTPQVLNILAQHQIKATFFVVGKRAENFPELIKQISKEGHEIGNHTYTHPLSPVKAATLAKELDKTDEIIFKIVNKHTQYFRPPGGKCTRSTIEPALDKGYKVILWTTLEDPRDWSDPGVDKIVSQVVDNVRNGSIIILRDCGGNRAQTIEALPQIIEGLKKKGYRFVTIHELLKDSTTVPAIEEFRMENWVE</sequence>
<dbReference type="OrthoDB" id="61520at2"/>
<dbReference type="Pfam" id="PF01522">
    <property type="entry name" value="Polysacc_deac_1"/>
    <property type="match status" value="1"/>
</dbReference>
<gene>
    <name evidence="4" type="ORF">SAMN02745123_03047</name>
</gene>
<dbReference type="RefSeq" id="WP_084082451.1">
    <property type="nucleotide sequence ID" value="NZ_FRAR01000023.1"/>
</dbReference>
<dbReference type="EMBL" id="FRAR01000023">
    <property type="protein sequence ID" value="SHK76463.1"/>
    <property type="molecule type" value="Genomic_DNA"/>
</dbReference>
<evidence type="ECO:0000256" key="1">
    <source>
        <dbReference type="ARBA" id="ARBA00022723"/>
    </source>
</evidence>
<dbReference type="Proteomes" id="UP000183997">
    <property type="component" value="Unassembled WGS sequence"/>
</dbReference>
<dbReference type="Gene3D" id="3.20.20.370">
    <property type="entry name" value="Glycoside hydrolase/deacetylase"/>
    <property type="match status" value="1"/>
</dbReference>
<dbReference type="SUPFAM" id="SSF88713">
    <property type="entry name" value="Glycoside hydrolase/deacetylase"/>
    <property type="match status" value="1"/>
</dbReference>
<dbReference type="GO" id="GO:0016810">
    <property type="term" value="F:hydrolase activity, acting on carbon-nitrogen (but not peptide) bonds"/>
    <property type="evidence" value="ECO:0007669"/>
    <property type="project" value="InterPro"/>
</dbReference>
<evidence type="ECO:0000313" key="4">
    <source>
        <dbReference type="EMBL" id="SHK76463.1"/>
    </source>
</evidence>
<keyword evidence="1" id="KW-0479">Metal-binding</keyword>
<protein>
    <submittedName>
        <fullName evidence="4">Polysaccharide deacetylase family sporulation protein PdaB</fullName>
    </submittedName>
</protein>
<dbReference type="InterPro" id="IPR050248">
    <property type="entry name" value="Polysacc_deacetylase_ArnD"/>
</dbReference>
<evidence type="ECO:0000259" key="3">
    <source>
        <dbReference type="PROSITE" id="PS51677"/>
    </source>
</evidence>
<dbReference type="STRING" id="1121421.SAMN02745123_03047"/>
<dbReference type="InterPro" id="IPR002509">
    <property type="entry name" value="NODB_dom"/>
</dbReference>
<name>A0A1M6V4U5_9FIRM</name>
<dbReference type="CDD" id="cd10917">
    <property type="entry name" value="CE4_NodB_like_6s_7s"/>
    <property type="match status" value="1"/>
</dbReference>
<evidence type="ECO:0000256" key="2">
    <source>
        <dbReference type="ARBA" id="ARBA00022801"/>
    </source>
</evidence>
<keyword evidence="5" id="KW-1185">Reference proteome</keyword>
<reference evidence="5" key="1">
    <citation type="submission" date="2016-11" db="EMBL/GenBank/DDBJ databases">
        <authorList>
            <person name="Varghese N."/>
            <person name="Submissions S."/>
        </authorList>
    </citation>
    <scope>NUCLEOTIDE SEQUENCE [LARGE SCALE GENOMIC DNA]</scope>
    <source>
        <strain evidence="5">DSM 10349</strain>
    </source>
</reference>
<accession>A0A1M6V4U5</accession>
<dbReference type="GO" id="GO:0005975">
    <property type="term" value="P:carbohydrate metabolic process"/>
    <property type="evidence" value="ECO:0007669"/>
    <property type="project" value="InterPro"/>
</dbReference>
<organism evidence="4 5">
    <name type="scientific">Desulforamulus aeronauticus DSM 10349</name>
    <dbReference type="NCBI Taxonomy" id="1121421"/>
    <lineage>
        <taxon>Bacteria</taxon>
        <taxon>Bacillati</taxon>
        <taxon>Bacillota</taxon>
        <taxon>Clostridia</taxon>
        <taxon>Eubacteriales</taxon>
        <taxon>Peptococcaceae</taxon>
        <taxon>Desulforamulus</taxon>
    </lineage>
</organism>
<dbReference type="PANTHER" id="PTHR10587">
    <property type="entry name" value="GLYCOSYL TRANSFERASE-RELATED"/>
    <property type="match status" value="1"/>
</dbReference>
<dbReference type="PROSITE" id="PS51677">
    <property type="entry name" value="NODB"/>
    <property type="match status" value="1"/>
</dbReference>